<keyword evidence="11" id="KW-1185">Reference proteome</keyword>
<sequence>MMEDSTKWMQEALKEASLAKDKGEVPIGAVVVKDGTVLGRGHNQKEGFQDATLHAELLAIRQANQTLGNWRLEDCDLYVTLEPCPMCSGAIVQSRIRRVYYGPHDLKSGAAGSLMNLLQDDRLNHQTEVIPGLLQEDCQDLLQSFFKDLRARKKKEKQDRQQE</sequence>
<dbReference type="PROSITE" id="PS00903">
    <property type="entry name" value="CYT_DCMP_DEAMINASES_1"/>
    <property type="match status" value="1"/>
</dbReference>
<evidence type="ECO:0000256" key="7">
    <source>
        <dbReference type="ARBA" id="ARBA00048045"/>
    </source>
</evidence>
<evidence type="ECO:0000256" key="1">
    <source>
        <dbReference type="ARBA" id="ARBA00010669"/>
    </source>
</evidence>
<evidence type="ECO:0000256" key="8">
    <source>
        <dbReference type="HAMAP-Rule" id="MF_00972"/>
    </source>
</evidence>
<evidence type="ECO:0000256" key="5">
    <source>
        <dbReference type="ARBA" id="ARBA00022801"/>
    </source>
</evidence>
<dbReference type="eggNOG" id="COG0590">
    <property type="taxonomic scope" value="Bacteria"/>
</dbReference>
<dbReference type="FunFam" id="3.40.140.10:FF:000005">
    <property type="entry name" value="tRNA-specific adenosine deaminase"/>
    <property type="match status" value="1"/>
</dbReference>
<gene>
    <name evidence="8" type="primary">tadA</name>
    <name evidence="10" type="ORF">HMPREF9698_01088</name>
</gene>
<keyword evidence="4 8" id="KW-0479">Metal-binding</keyword>
<dbReference type="EMBL" id="AGXA01000021">
    <property type="protein sequence ID" value="EKU93340.1"/>
    <property type="molecule type" value="Genomic_DNA"/>
</dbReference>
<evidence type="ECO:0000313" key="11">
    <source>
        <dbReference type="Proteomes" id="UP000009875"/>
    </source>
</evidence>
<feature type="active site" description="Proton donor" evidence="8">
    <location>
        <position position="56"/>
    </location>
</feature>
<dbReference type="Gene3D" id="3.40.140.10">
    <property type="entry name" value="Cytidine Deaminase, domain 2"/>
    <property type="match status" value="1"/>
</dbReference>
<dbReference type="PANTHER" id="PTHR11079">
    <property type="entry name" value="CYTOSINE DEAMINASE FAMILY MEMBER"/>
    <property type="match status" value="1"/>
</dbReference>
<dbReference type="SUPFAM" id="SSF53927">
    <property type="entry name" value="Cytidine deaminase-like"/>
    <property type="match status" value="1"/>
</dbReference>
<reference evidence="10 11" key="1">
    <citation type="submission" date="2012-09" db="EMBL/GenBank/DDBJ databases">
        <title>The Genome Sequence of Alloiococcus otitis ATCC 51267.</title>
        <authorList>
            <consortium name="The Broad Institute Genome Sequencing Platform"/>
            <person name="Earl A."/>
            <person name="Ward D."/>
            <person name="Feldgarden M."/>
            <person name="Gevers D."/>
            <person name="Huys G."/>
            <person name="Walker B."/>
            <person name="Young S.K."/>
            <person name="Zeng Q."/>
            <person name="Gargeya S."/>
            <person name="Fitzgerald M."/>
            <person name="Haas B."/>
            <person name="Abouelleil A."/>
            <person name="Alvarado L."/>
            <person name="Arachchi H.M."/>
            <person name="Berlin A.M."/>
            <person name="Chapman S.B."/>
            <person name="Goldberg J."/>
            <person name="Griggs A."/>
            <person name="Gujja S."/>
            <person name="Hansen M."/>
            <person name="Howarth C."/>
            <person name="Imamovic A."/>
            <person name="Larimer J."/>
            <person name="McCowen C."/>
            <person name="Montmayeur A."/>
            <person name="Murphy C."/>
            <person name="Neiman D."/>
            <person name="Pearson M."/>
            <person name="Priest M."/>
            <person name="Roberts A."/>
            <person name="Saif S."/>
            <person name="Shea T."/>
            <person name="Sisk P."/>
            <person name="Sykes S."/>
            <person name="Wortman J."/>
            <person name="Nusbaum C."/>
            <person name="Birren B."/>
        </authorList>
    </citation>
    <scope>NUCLEOTIDE SEQUENCE [LARGE SCALE GENOMIC DNA]</scope>
    <source>
        <strain evidence="10 11">ATCC 51267</strain>
    </source>
</reference>
<dbReference type="CDD" id="cd01285">
    <property type="entry name" value="nucleoside_deaminase"/>
    <property type="match status" value="1"/>
</dbReference>
<dbReference type="EC" id="3.5.4.33" evidence="8"/>
<dbReference type="GO" id="GO:0052717">
    <property type="term" value="F:tRNA-specific adenosine-34 deaminase activity"/>
    <property type="evidence" value="ECO:0007669"/>
    <property type="project" value="UniProtKB-UniRule"/>
</dbReference>
<comment type="function">
    <text evidence="8">Catalyzes the deamination of adenosine to inosine at the wobble position 34 of tRNA(Arg2).</text>
</comment>
<dbReference type="PATRIC" id="fig|883081.3.peg.1091"/>
<feature type="domain" description="CMP/dCMP-type deaminase" evidence="9">
    <location>
        <begin position="3"/>
        <end position="114"/>
    </location>
</feature>
<dbReference type="InterPro" id="IPR058535">
    <property type="entry name" value="MafB19-deam"/>
</dbReference>
<dbReference type="GO" id="GO:0008270">
    <property type="term" value="F:zinc ion binding"/>
    <property type="evidence" value="ECO:0007669"/>
    <property type="project" value="UniProtKB-UniRule"/>
</dbReference>
<dbReference type="RefSeq" id="WP_003778159.1">
    <property type="nucleotide sequence ID" value="NZ_JH992959.1"/>
</dbReference>
<feature type="binding site" evidence="8">
    <location>
        <position position="84"/>
    </location>
    <ligand>
        <name>Zn(2+)</name>
        <dbReference type="ChEBI" id="CHEBI:29105"/>
        <note>catalytic</note>
    </ligand>
</feature>
<dbReference type="AlphaFoldDB" id="K9EVY8"/>
<dbReference type="Pfam" id="PF14437">
    <property type="entry name" value="MafB19-deam"/>
    <property type="match status" value="1"/>
</dbReference>
<comment type="catalytic activity">
    <reaction evidence="7 8">
        <text>adenosine(34) in tRNA + H2O + H(+) = inosine(34) in tRNA + NH4(+)</text>
        <dbReference type="Rhea" id="RHEA:43168"/>
        <dbReference type="Rhea" id="RHEA-COMP:10373"/>
        <dbReference type="Rhea" id="RHEA-COMP:10374"/>
        <dbReference type="ChEBI" id="CHEBI:15377"/>
        <dbReference type="ChEBI" id="CHEBI:15378"/>
        <dbReference type="ChEBI" id="CHEBI:28938"/>
        <dbReference type="ChEBI" id="CHEBI:74411"/>
        <dbReference type="ChEBI" id="CHEBI:82852"/>
        <dbReference type="EC" id="3.5.4.33"/>
    </reaction>
</comment>
<evidence type="ECO:0000256" key="3">
    <source>
        <dbReference type="ARBA" id="ARBA00022694"/>
    </source>
</evidence>
<dbReference type="NCBIfam" id="NF008113">
    <property type="entry name" value="PRK10860.1"/>
    <property type="match status" value="1"/>
</dbReference>
<name>K9EVY8_9LACT</name>
<dbReference type="GO" id="GO:0002100">
    <property type="term" value="P:tRNA wobble adenosine to inosine editing"/>
    <property type="evidence" value="ECO:0007669"/>
    <property type="project" value="UniProtKB-UniRule"/>
</dbReference>
<comment type="caution">
    <text evidence="10">The sequence shown here is derived from an EMBL/GenBank/DDBJ whole genome shotgun (WGS) entry which is preliminary data.</text>
</comment>
<keyword evidence="5 8" id="KW-0378">Hydrolase</keyword>
<evidence type="ECO:0000256" key="4">
    <source>
        <dbReference type="ARBA" id="ARBA00022723"/>
    </source>
</evidence>
<dbReference type="HAMAP" id="MF_00972">
    <property type="entry name" value="tRNA_aden_deaminase"/>
    <property type="match status" value="1"/>
</dbReference>
<evidence type="ECO:0000259" key="9">
    <source>
        <dbReference type="PROSITE" id="PS51747"/>
    </source>
</evidence>
<dbReference type="STRING" id="883081.HMPREF9698_01088"/>
<dbReference type="InterPro" id="IPR016193">
    <property type="entry name" value="Cytidine_deaminase-like"/>
</dbReference>
<accession>K9EVY8</accession>
<dbReference type="PROSITE" id="PS51747">
    <property type="entry name" value="CYT_DCMP_DEAMINASES_2"/>
    <property type="match status" value="1"/>
</dbReference>
<feature type="binding site" evidence="8">
    <location>
        <position position="54"/>
    </location>
    <ligand>
        <name>Zn(2+)</name>
        <dbReference type="ChEBI" id="CHEBI:29105"/>
        <note>catalytic</note>
    </ligand>
</feature>
<dbReference type="InterPro" id="IPR002125">
    <property type="entry name" value="CMP_dCMP_dom"/>
</dbReference>
<evidence type="ECO:0000256" key="2">
    <source>
        <dbReference type="ARBA" id="ARBA00011738"/>
    </source>
</evidence>
<keyword evidence="6 8" id="KW-0862">Zinc</keyword>
<comment type="cofactor">
    <cofactor evidence="8">
        <name>Zn(2+)</name>
        <dbReference type="ChEBI" id="CHEBI:29105"/>
    </cofactor>
    <text evidence="8">Binds 1 zinc ion per subunit.</text>
</comment>
<proteinExistence type="inferred from homology"/>
<dbReference type="PANTHER" id="PTHR11079:SF202">
    <property type="entry name" value="TRNA-SPECIFIC ADENOSINE DEAMINASE"/>
    <property type="match status" value="1"/>
</dbReference>
<protein>
    <recommendedName>
        <fullName evidence="8">tRNA-specific adenosine deaminase</fullName>
        <ecNumber evidence="8">3.5.4.33</ecNumber>
    </recommendedName>
</protein>
<dbReference type="InterPro" id="IPR028883">
    <property type="entry name" value="tRNA_aden_deaminase"/>
</dbReference>
<dbReference type="InterPro" id="IPR016192">
    <property type="entry name" value="APOBEC/CMP_deaminase_Zn-bd"/>
</dbReference>
<evidence type="ECO:0000313" key="10">
    <source>
        <dbReference type="EMBL" id="EKU93340.1"/>
    </source>
</evidence>
<dbReference type="HOGENOM" id="CLU_025810_3_2_9"/>
<organism evidence="10 11">
    <name type="scientific">Alloiococcus otitis ATCC 51267</name>
    <dbReference type="NCBI Taxonomy" id="883081"/>
    <lineage>
        <taxon>Bacteria</taxon>
        <taxon>Bacillati</taxon>
        <taxon>Bacillota</taxon>
        <taxon>Bacilli</taxon>
        <taxon>Lactobacillales</taxon>
        <taxon>Carnobacteriaceae</taxon>
        <taxon>Alloiococcus</taxon>
    </lineage>
</organism>
<comment type="similarity">
    <text evidence="1">Belongs to the cytidine and deoxycytidylate deaminase family. ADAT2 subfamily.</text>
</comment>
<evidence type="ECO:0000256" key="6">
    <source>
        <dbReference type="ARBA" id="ARBA00022833"/>
    </source>
</evidence>
<dbReference type="Proteomes" id="UP000009875">
    <property type="component" value="Unassembled WGS sequence"/>
</dbReference>
<keyword evidence="3 8" id="KW-0819">tRNA processing</keyword>
<feature type="binding site" evidence="8">
    <location>
        <position position="87"/>
    </location>
    <ligand>
        <name>Zn(2+)</name>
        <dbReference type="ChEBI" id="CHEBI:29105"/>
        <note>catalytic</note>
    </ligand>
</feature>
<comment type="subunit">
    <text evidence="2 8">Homodimer.</text>
</comment>